<keyword evidence="2" id="KW-1185">Reference proteome</keyword>
<proteinExistence type="predicted"/>
<dbReference type="Proteomes" id="UP000217944">
    <property type="component" value="Unassembled WGS sequence"/>
</dbReference>
<dbReference type="InterPro" id="IPR005358">
    <property type="entry name" value="Puta_zinc/iron-chelating_dom"/>
</dbReference>
<dbReference type="Pfam" id="PF03692">
    <property type="entry name" value="CxxCxxCC"/>
    <property type="match status" value="1"/>
</dbReference>
<protein>
    <recommendedName>
        <fullName evidence="3">YkgJ family cysteine cluster protein</fullName>
    </recommendedName>
</protein>
<sequence>MYVNIKHLKNLKFNNCQNCTKCCENKMFAPLILEDIKKVYKFFPIFIIFIPNPKLVIPLSLNKNCPYLKDNKCSLYEHRPPACKIYPFSPWYGEVILDLSCDGIGIKGENLPLSIKEFKNSKFYDKRIVNIEEKLEKTNNWIKNQKLTYLTKINNIKIYKIKYQNEFYNNLIQSSYKNLKIFNL</sequence>
<evidence type="ECO:0000313" key="2">
    <source>
        <dbReference type="Proteomes" id="UP000217944"/>
    </source>
</evidence>
<dbReference type="OrthoDB" id="9810361at2"/>
<name>A0A292YGK2_9BACT</name>
<evidence type="ECO:0000313" key="1">
    <source>
        <dbReference type="EMBL" id="GAX87984.1"/>
    </source>
</evidence>
<reference evidence="1 2" key="1">
    <citation type="journal article" date="2017" name="Syst. Appl. Microbiol.">
        <title>Lebetimonas natsushimae sp. nov., a novel strictly anaerobic, moderately thermophilic chemoautotroph isolated from a deep-sea hydrothermal vent polychaete nest in the Mid-Okinawa Trough.</title>
        <authorList>
            <person name="Nagata R."/>
            <person name="Takaki Y."/>
            <person name="Tame A."/>
            <person name="Nunoura T."/>
            <person name="Muto H."/>
            <person name="Mino S."/>
            <person name="Sawayama S."/>
            <person name="Takai K."/>
            <person name="Nakagawa S."/>
        </authorList>
    </citation>
    <scope>NUCLEOTIDE SEQUENCE [LARGE SCALE GENOMIC DNA]</scope>
    <source>
        <strain evidence="1 2">HS1857</strain>
    </source>
</reference>
<dbReference type="AlphaFoldDB" id="A0A292YGK2"/>
<dbReference type="EMBL" id="BDME01000002">
    <property type="protein sequence ID" value="GAX87984.1"/>
    <property type="molecule type" value="Genomic_DNA"/>
</dbReference>
<evidence type="ECO:0008006" key="3">
    <source>
        <dbReference type="Google" id="ProtNLM"/>
    </source>
</evidence>
<accession>A0A292YGK2</accession>
<dbReference type="PANTHER" id="PTHR35866:SF1">
    <property type="entry name" value="YKGJ FAMILY CYSTEINE CLUSTER PROTEIN"/>
    <property type="match status" value="1"/>
</dbReference>
<gene>
    <name evidence="1" type="ORF">LNAT_P1281</name>
</gene>
<organism evidence="1 2">
    <name type="scientific">Lebetimonas natsushimae</name>
    <dbReference type="NCBI Taxonomy" id="1936991"/>
    <lineage>
        <taxon>Bacteria</taxon>
        <taxon>Pseudomonadati</taxon>
        <taxon>Campylobacterota</taxon>
        <taxon>Epsilonproteobacteria</taxon>
        <taxon>Nautiliales</taxon>
        <taxon>Nautiliaceae</taxon>
        <taxon>Lebetimonas</taxon>
    </lineage>
</organism>
<comment type="caution">
    <text evidence="1">The sequence shown here is derived from an EMBL/GenBank/DDBJ whole genome shotgun (WGS) entry which is preliminary data.</text>
</comment>
<dbReference type="RefSeq" id="WP_096259584.1">
    <property type="nucleotide sequence ID" value="NZ_BDME01000002.1"/>
</dbReference>
<dbReference type="PANTHER" id="PTHR35866">
    <property type="entry name" value="PUTATIVE-RELATED"/>
    <property type="match status" value="1"/>
</dbReference>